<dbReference type="InterPro" id="IPR000408">
    <property type="entry name" value="Reg_chr_condens"/>
</dbReference>
<reference evidence="4 5" key="1">
    <citation type="submission" date="2021-05" db="EMBL/GenBank/DDBJ databases">
        <title>Genome Assembly of Synthetic Allotetraploid Brassica napus Reveals Homoeologous Exchanges between Subgenomes.</title>
        <authorList>
            <person name="Davis J.T."/>
        </authorList>
    </citation>
    <scope>NUCLEOTIDE SEQUENCE [LARGE SCALE GENOMIC DNA]</scope>
    <source>
        <strain evidence="5">cv. Da-Ae</strain>
        <tissue evidence="4">Seedling</tissue>
    </source>
</reference>
<evidence type="ECO:0000256" key="1">
    <source>
        <dbReference type="ARBA" id="ARBA00022737"/>
    </source>
</evidence>
<feature type="repeat" description="RCC1" evidence="2">
    <location>
        <begin position="231"/>
        <end position="284"/>
    </location>
</feature>
<gene>
    <name evidence="4" type="ORF">HID58_019794</name>
</gene>
<sequence>MGGKTTSLETSSTVSHSIRKKNVLQVRFRQARGHRVVITHHEPPHTLPRIRVKVLQRLGDDPRESYRRSATVNLRNREKGLFVFFIKLRYRQGSPAEEEVYDPTQARIISSSLRMDLDSLNTIAILEAQEEYMNMNEEDALNEENAVSEEETEMQEPEPNNKKMEKEVGLRLKEEDEVGMCSRALDGHGYKRAWFKRVRVAREMVRLWSIAKLSNFGRRRWFTTIVGERSSKVMSFGDGSHGALGLPGTGMGLDAYEPTQVSDMPSDVSFISAGHYHSLAVTSNGEIWAWGRNEEGQLGRIGRDSKSLAKRVEGLENVRVRRAFASGVVSTAVGDDGSLWVWGRSKRGQLGLGKGIVEALVPSKVEALCQEHIVKVSLGWGHVLALSADGKVFGWGYVADGRVGNVGLPLEASPLDSLASGYGEEAAEKKVAEAMRKESNMPIAWEPRLVEELRGVKVEDIACGSDHSLVLCRDGTLLSSGSNVYGQLGRRNKQDLGMSPVDITGSPVSVAAGLGHSLAICNVESDSSNTRRVVSSWGWNRSQQLGRGKPEELPREVEGFDGETPASVSAGRVHSLCVTEKGEAWVWGCGRSGRLGLGSSVDEPEPMLLEDVEGCVLQAVAGFDHSLILVSDCV</sequence>
<dbReference type="InterPro" id="IPR051210">
    <property type="entry name" value="Ub_ligase/GEF_domain"/>
</dbReference>
<dbReference type="PROSITE" id="PS00626">
    <property type="entry name" value="RCC1_2"/>
    <property type="match status" value="2"/>
</dbReference>
<dbReference type="Pfam" id="PF25390">
    <property type="entry name" value="WD40_RLD"/>
    <property type="match status" value="1"/>
</dbReference>
<feature type="repeat" description="RCC1" evidence="2">
    <location>
        <begin position="532"/>
        <end position="581"/>
    </location>
</feature>
<feature type="repeat" description="RCC1" evidence="2">
    <location>
        <begin position="337"/>
        <end position="389"/>
    </location>
</feature>
<dbReference type="InterPro" id="IPR058923">
    <property type="entry name" value="RCC1-like_dom"/>
</dbReference>
<keyword evidence="5" id="KW-1185">Reference proteome</keyword>
<accession>A0ABQ8DDV6</accession>
<comment type="caution">
    <text evidence="4">The sequence shown here is derived from an EMBL/GenBank/DDBJ whole genome shotgun (WGS) entry which is preliminary data.</text>
</comment>
<feature type="repeat" description="RCC1" evidence="2">
    <location>
        <begin position="390"/>
        <end position="474"/>
    </location>
</feature>
<dbReference type="PANTHER" id="PTHR22870">
    <property type="entry name" value="REGULATOR OF CHROMOSOME CONDENSATION"/>
    <property type="match status" value="1"/>
</dbReference>
<keyword evidence="1" id="KW-0677">Repeat</keyword>
<dbReference type="PROSITE" id="PS50012">
    <property type="entry name" value="RCC1_3"/>
    <property type="match status" value="7"/>
</dbReference>
<evidence type="ECO:0000313" key="5">
    <source>
        <dbReference type="Proteomes" id="UP000824890"/>
    </source>
</evidence>
<organism evidence="4 5">
    <name type="scientific">Brassica napus</name>
    <name type="common">Rape</name>
    <dbReference type="NCBI Taxonomy" id="3708"/>
    <lineage>
        <taxon>Eukaryota</taxon>
        <taxon>Viridiplantae</taxon>
        <taxon>Streptophyta</taxon>
        <taxon>Embryophyta</taxon>
        <taxon>Tracheophyta</taxon>
        <taxon>Spermatophyta</taxon>
        <taxon>Magnoliopsida</taxon>
        <taxon>eudicotyledons</taxon>
        <taxon>Gunneridae</taxon>
        <taxon>Pentapetalae</taxon>
        <taxon>rosids</taxon>
        <taxon>malvids</taxon>
        <taxon>Brassicales</taxon>
        <taxon>Brassicaceae</taxon>
        <taxon>Brassiceae</taxon>
        <taxon>Brassica</taxon>
    </lineage>
</organism>
<dbReference type="PRINTS" id="PR00633">
    <property type="entry name" value="RCCNDNSATION"/>
</dbReference>
<name>A0ABQ8DDV6_BRANA</name>
<evidence type="ECO:0000313" key="4">
    <source>
        <dbReference type="EMBL" id="KAH0927538.1"/>
    </source>
</evidence>
<dbReference type="SUPFAM" id="SSF50985">
    <property type="entry name" value="RCC1/BLIP-II"/>
    <property type="match status" value="2"/>
</dbReference>
<proteinExistence type="predicted"/>
<feature type="repeat" description="RCC1" evidence="2">
    <location>
        <begin position="582"/>
        <end position="632"/>
    </location>
</feature>
<dbReference type="PANTHER" id="PTHR22870:SF365">
    <property type="entry name" value="REGULATOR OF CHROMOSOME CONDENSATION (CELL CYCLE REGULATORY PROTEIN)-RELATED"/>
    <property type="match status" value="1"/>
</dbReference>
<dbReference type="Gene3D" id="2.130.10.30">
    <property type="entry name" value="Regulator of chromosome condensation 1/beta-lactamase-inhibitor protein II"/>
    <property type="match status" value="2"/>
</dbReference>
<feature type="repeat" description="RCC1" evidence="2">
    <location>
        <begin position="285"/>
        <end position="336"/>
    </location>
</feature>
<dbReference type="EMBL" id="JAGKQM010000005">
    <property type="protein sequence ID" value="KAH0927538.1"/>
    <property type="molecule type" value="Genomic_DNA"/>
</dbReference>
<protein>
    <recommendedName>
        <fullName evidence="3">RCC1-like domain-containing protein</fullName>
    </recommendedName>
</protein>
<evidence type="ECO:0000256" key="2">
    <source>
        <dbReference type="PROSITE-ProRule" id="PRU00235"/>
    </source>
</evidence>
<dbReference type="InterPro" id="IPR009091">
    <property type="entry name" value="RCC1/BLIP-II"/>
</dbReference>
<feature type="repeat" description="RCC1" evidence="2">
    <location>
        <begin position="475"/>
        <end position="523"/>
    </location>
</feature>
<evidence type="ECO:0000259" key="3">
    <source>
        <dbReference type="Pfam" id="PF25390"/>
    </source>
</evidence>
<feature type="domain" description="RCC1-like" evidence="3">
    <location>
        <begin position="232"/>
        <end position="628"/>
    </location>
</feature>
<dbReference type="Proteomes" id="UP000824890">
    <property type="component" value="Unassembled WGS sequence"/>
</dbReference>